<dbReference type="GO" id="GO:0006353">
    <property type="term" value="P:DNA-templated transcription termination"/>
    <property type="evidence" value="ECO:0007669"/>
    <property type="project" value="UniProtKB-KW"/>
</dbReference>
<keyword evidence="2" id="KW-0804">Transcription</keyword>
<comment type="similarity">
    <text evidence="1">Belongs to the mTERF family.</text>
</comment>
<keyword evidence="3" id="KW-0809">Transit peptide</keyword>
<dbReference type="GO" id="GO:0003676">
    <property type="term" value="F:nucleic acid binding"/>
    <property type="evidence" value="ECO:0007669"/>
    <property type="project" value="InterPro"/>
</dbReference>
<dbReference type="EMBL" id="QEFC01003193">
    <property type="protein sequence ID" value="KAE9449107.1"/>
    <property type="molecule type" value="Genomic_DNA"/>
</dbReference>
<evidence type="ECO:0000256" key="2">
    <source>
        <dbReference type="ARBA" id="ARBA00022472"/>
    </source>
</evidence>
<sequence length="220" mass="25259">MPKIIFSNVDKTLKPKLQFLQDLGLTGPDLAAALLGPQLSMLLKREPWLFFIPERALRDKVSRVLDMGFSVDSRMLVHAVLTVSGMTPETFSRKIELLRSFGFSMDECMAILRMAPTLLMTSEDKLKFKIDFFLNDFKLDRRALVSWPNSLVYNIEKRVIPRCRVLRVITSKGLLQKEPRFTRATVWILDSSMEEKSGVLRSLLFFGRPDQLCCNAALWV</sequence>
<evidence type="ECO:0000313" key="4">
    <source>
        <dbReference type="EMBL" id="KAE9449107.1"/>
    </source>
</evidence>
<proteinExistence type="inferred from homology"/>
<dbReference type="Pfam" id="PF02536">
    <property type="entry name" value="mTERF"/>
    <property type="match status" value="1"/>
</dbReference>
<evidence type="ECO:0000256" key="1">
    <source>
        <dbReference type="ARBA" id="ARBA00007692"/>
    </source>
</evidence>
<dbReference type="PANTHER" id="PTHR13068">
    <property type="entry name" value="CGI-12 PROTEIN-RELATED"/>
    <property type="match status" value="1"/>
</dbReference>
<organism evidence="4 5">
    <name type="scientific">Rhododendron williamsianum</name>
    <dbReference type="NCBI Taxonomy" id="262921"/>
    <lineage>
        <taxon>Eukaryota</taxon>
        <taxon>Viridiplantae</taxon>
        <taxon>Streptophyta</taxon>
        <taxon>Embryophyta</taxon>
        <taxon>Tracheophyta</taxon>
        <taxon>Spermatophyta</taxon>
        <taxon>Magnoliopsida</taxon>
        <taxon>eudicotyledons</taxon>
        <taxon>Gunneridae</taxon>
        <taxon>Pentapetalae</taxon>
        <taxon>asterids</taxon>
        <taxon>Ericales</taxon>
        <taxon>Ericaceae</taxon>
        <taxon>Ericoideae</taxon>
        <taxon>Rhodoreae</taxon>
        <taxon>Rhododendron</taxon>
    </lineage>
</organism>
<keyword evidence="5" id="KW-1185">Reference proteome</keyword>
<name>A0A6A4L1Y7_9ERIC</name>
<dbReference type="OrthoDB" id="637682at2759"/>
<dbReference type="PANTHER" id="PTHR13068:SF173">
    <property type="entry name" value="EMB|CAB62602.1"/>
    <property type="match status" value="1"/>
</dbReference>
<dbReference type="AlphaFoldDB" id="A0A6A4L1Y7"/>
<keyword evidence="2" id="KW-0805">Transcription regulation</keyword>
<feature type="non-terminal residue" evidence="4">
    <location>
        <position position="1"/>
    </location>
</feature>
<reference evidence="4 5" key="1">
    <citation type="journal article" date="2019" name="Genome Biol. Evol.">
        <title>The Rhododendron genome and chromosomal organization provide insight into shared whole-genome duplications across the heath family (Ericaceae).</title>
        <authorList>
            <person name="Soza V.L."/>
            <person name="Lindsley D."/>
            <person name="Waalkes A."/>
            <person name="Ramage E."/>
            <person name="Patwardhan R.P."/>
            <person name="Burton J.N."/>
            <person name="Adey A."/>
            <person name="Kumar A."/>
            <person name="Qiu R."/>
            <person name="Shendure J."/>
            <person name="Hall B."/>
        </authorList>
    </citation>
    <scope>NUCLEOTIDE SEQUENCE [LARGE SCALE GENOMIC DNA]</scope>
    <source>
        <strain evidence="4">RSF 1966-606</strain>
    </source>
</reference>
<evidence type="ECO:0000313" key="5">
    <source>
        <dbReference type="Proteomes" id="UP000428333"/>
    </source>
</evidence>
<dbReference type="Gene3D" id="1.25.70.10">
    <property type="entry name" value="Transcription termination factor 3, mitochondrial"/>
    <property type="match status" value="1"/>
</dbReference>
<keyword evidence="2" id="KW-0806">Transcription termination</keyword>
<protein>
    <submittedName>
        <fullName evidence="4">Uncharacterized protein</fullName>
    </submittedName>
</protein>
<accession>A0A6A4L1Y7</accession>
<dbReference type="SMART" id="SM00733">
    <property type="entry name" value="Mterf"/>
    <property type="match status" value="5"/>
</dbReference>
<comment type="caution">
    <text evidence="4">The sequence shown here is derived from an EMBL/GenBank/DDBJ whole genome shotgun (WGS) entry which is preliminary data.</text>
</comment>
<dbReference type="InterPro" id="IPR003690">
    <property type="entry name" value="MTERF"/>
</dbReference>
<evidence type="ECO:0000256" key="3">
    <source>
        <dbReference type="ARBA" id="ARBA00022946"/>
    </source>
</evidence>
<dbReference type="Proteomes" id="UP000428333">
    <property type="component" value="Linkage Group LG11"/>
</dbReference>
<gene>
    <name evidence="4" type="ORF">C3L33_18976</name>
</gene>
<dbReference type="InterPro" id="IPR038538">
    <property type="entry name" value="MTERF_sf"/>
</dbReference>